<proteinExistence type="predicted"/>
<keyword evidence="3" id="KW-1185">Reference proteome</keyword>
<evidence type="ECO:0000313" key="3">
    <source>
        <dbReference type="Proteomes" id="UP001242368"/>
    </source>
</evidence>
<dbReference type="Proteomes" id="UP001242368">
    <property type="component" value="Unassembled WGS sequence"/>
</dbReference>
<comment type="caution">
    <text evidence="2">The sequence shown here is derived from an EMBL/GenBank/DDBJ whole genome shotgun (WGS) entry which is preliminary data.</text>
</comment>
<protein>
    <submittedName>
        <fullName evidence="2">Uncharacterized protein</fullName>
    </submittedName>
</protein>
<evidence type="ECO:0000313" key="2">
    <source>
        <dbReference type="EMBL" id="MDN3705623.1"/>
    </source>
</evidence>
<dbReference type="RefSeq" id="WP_290361785.1">
    <property type="nucleotide sequence ID" value="NZ_JAUFQU010000001.1"/>
</dbReference>
<keyword evidence="1" id="KW-0812">Transmembrane</keyword>
<name>A0ABT8CPP7_9FLAO</name>
<evidence type="ECO:0000256" key="1">
    <source>
        <dbReference type="SAM" id="Phobius"/>
    </source>
</evidence>
<organism evidence="2 3">
    <name type="scientific">Paenimyroides ceti</name>
    <dbReference type="NCBI Taxonomy" id="395087"/>
    <lineage>
        <taxon>Bacteria</taxon>
        <taxon>Pseudomonadati</taxon>
        <taxon>Bacteroidota</taxon>
        <taxon>Flavobacteriia</taxon>
        <taxon>Flavobacteriales</taxon>
        <taxon>Flavobacteriaceae</taxon>
        <taxon>Paenimyroides</taxon>
    </lineage>
</organism>
<dbReference type="EMBL" id="JAUFQU010000001">
    <property type="protein sequence ID" value="MDN3705623.1"/>
    <property type="molecule type" value="Genomic_DNA"/>
</dbReference>
<accession>A0ABT8CPP7</accession>
<keyword evidence="1" id="KW-1133">Transmembrane helix</keyword>
<feature type="transmembrane region" description="Helical" evidence="1">
    <location>
        <begin position="41"/>
        <end position="66"/>
    </location>
</feature>
<keyword evidence="1" id="KW-0472">Membrane</keyword>
<reference evidence="3" key="1">
    <citation type="journal article" date="2019" name="Int. J. Syst. Evol. Microbiol.">
        <title>The Global Catalogue of Microorganisms (GCM) 10K type strain sequencing project: providing services to taxonomists for standard genome sequencing and annotation.</title>
        <authorList>
            <consortium name="The Broad Institute Genomics Platform"/>
            <consortium name="The Broad Institute Genome Sequencing Center for Infectious Disease"/>
            <person name="Wu L."/>
            <person name="Ma J."/>
        </authorList>
    </citation>
    <scope>NUCLEOTIDE SEQUENCE [LARGE SCALE GENOMIC DNA]</scope>
    <source>
        <strain evidence="3">CECT 7184</strain>
    </source>
</reference>
<gene>
    <name evidence="2" type="ORF">QW060_00555</name>
</gene>
<sequence length="67" mass="7922">MILQTLDYRHYILIGIYIVVLAVYFLWLYKKRDRKRIKKSLINMAVVFGILLVGILFMDLFGTIAVQ</sequence>
<feature type="transmembrane region" description="Helical" evidence="1">
    <location>
        <begin position="12"/>
        <end position="29"/>
    </location>
</feature>